<proteinExistence type="predicted"/>
<reference evidence="1 2" key="1">
    <citation type="submission" date="2021-06" db="EMBL/GenBank/DDBJ databases">
        <authorList>
            <person name="Palmer J.M."/>
        </authorList>
    </citation>
    <scope>NUCLEOTIDE SEQUENCE [LARGE SCALE GENOMIC DNA]</scope>
    <source>
        <strain evidence="1 2">GA_2019</strain>
        <tissue evidence="1">Muscle</tissue>
    </source>
</reference>
<sequence length="108" mass="12205">MNAGYSNSKSLLNFVACDRSYFGSKLKSHVCLPARRHSHVLPFLSGSFPKRKRPPCWIMTFLVSSDSSSSWGELEWVLHNAGRKHGRETADLAEPCAVFLFKAKREHP</sequence>
<dbReference type="EMBL" id="JAHRIO010041983">
    <property type="protein sequence ID" value="MEQ2172433.1"/>
    <property type="molecule type" value="Genomic_DNA"/>
</dbReference>
<accession>A0ABV0NLZ0</accession>
<comment type="caution">
    <text evidence="1">The sequence shown here is derived from an EMBL/GenBank/DDBJ whole genome shotgun (WGS) entry which is preliminary data.</text>
</comment>
<dbReference type="Proteomes" id="UP001476798">
    <property type="component" value="Unassembled WGS sequence"/>
</dbReference>
<protein>
    <submittedName>
        <fullName evidence="1">Uncharacterized protein</fullName>
    </submittedName>
</protein>
<gene>
    <name evidence="1" type="ORF">GOODEAATRI_020994</name>
</gene>
<organism evidence="1 2">
    <name type="scientific">Goodea atripinnis</name>
    <dbReference type="NCBI Taxonomy" id="208336"/>
    <lineage>
        <taxon>Eukaryota</taxon>
        <taxon>Metazoa</taxon>
        <taxon>Chordata</taxon>
        <taxon>Craniata</taxon>
        <taxon>Vertebrata</taxon>
        <taxon>Euteleostomi</taxon>
        <taxon>Actinopterygii</taxon>
        <taxon>Neopterygii</taxon>
        <taxon>Teleostei</taxon>
        <taxon>Neoteleostei</taxon>
        <taxon>Acanthomorphata</taxon>
        <taxon>Ovalentaria</taxon>
        <taxon>Atherinomorphae</taxon>
        <taxon>Cyprinodontiformes</taxon>
        <taxon>Goodeidae</taxon>
        <taxon>Goodea</taxon>
    </lineage>
</organism>
<evidence type="ECO:0000313" key="1">
    <source>
        <dbReference type="EMBL" id="MEQ2172433.1"/>
    </source>
</evidence>
<evidence type="ECO:0000313" key="2">
    <source>
        <dbReference type="Proteomes" id="UP001476798"/>
    </source>
</evidence>
<keyword evidence="2" id="KW-1185">Reference proteome</keyword>
<name>A0ABV0NLZ0_9TELE</name>